<organism evidence="2 3">
    <name type="scientific">Dendrothele bispora (strain CBS 962.96)</name>
    <dbReference type="NCBI Taxonomy" id="1314807"/>
    <lineage>
        <taxon>Eukaryota</taxon>
        <taxon>Fungi</taxon>
        <taxon>Dikarya</taxon>
        <taxon>Basidiomycota</taxon>
        <taxon>Agaricomycotina</taxon>
        <taxon>Agaricomycetes</taxon>
        <taxon>Agaricomycetidae</taxon>
        <taxon>Agaricales</taxon>
        <taxon>Agaricales incertae sedis</taxon>
        <taxon>Dendrothele</taxon>
    </lineage>
</organism>
<sequence length="84" mass="9081">MATQMTMETVTHPTPSPDPNHNSGFKEGGTLWSSSALSGDPKGSNPSNGQDSADTPDALRILRTQIRNTYDTGHCNYQFLADKI</sequence>
<feature type="compositionally biased region" description="Polar residues" evidence="1">
    <location>
        <begin position="1"/>
        <end position="23"/>
    </location>
</feature>
<dbReference type="EMBL" id="ML179096">
    <property type="protein sequence ID" value="THV00990.1"/>
    <property type="molecule type" value="Genomic_DNA"/>
</dbReference>
<accession>A0A4S8MEI9</accession>
<proteinExistence type="predicted"/>
<dbReference type="AlphaFoldDB" id="A0A4S8MEI9"/>
<feature type="compositionally biased region" description="Polar residues" evidence="1">
    <location>
        <begin position="44"/>
        <end position="53"/>
    </location>
</feature>
<evidence type="ECO:0000313" key="2">
    <source>
        <dbReference type="EMBL" id="THV00990.1"/>
    </source>
</evidence>
<reference evidence="2 3" key="1">
    <citation type="journal article" date="2019" name="Nat. Ecol. Evol.">
        <title>Megaphylogeny resolves global patterns of mushroom evolution.</title>
        <authorList>
            <person name="Varga T."/>
            <person name="Krizsan K."/>
            <person name="Foldi C."/>
            <person name="Dima B."/>
            <person name="Sanchez-Garcia M."/>
            <person name="Sanchez-Ramirez S."/>
            <person name="Szollosi G.J."/>
            <person name="Szarkandi J.G."/>
            <person name="Papp V."/>
            <person name="Albert L."/>
            <person name="Andreopoulos W."/>
            <person name="Angelini C."/>
            <person name="Antonin V."/>
            <person name="Barry K.W."/>
            <person name="Bougher N.L."/>
            <person name="Buchanan P."/>
            <person name="Buyck B."/>
            <person name="Bense V."/>
            <person name="Catcheside P."/>
            <person name="Chovatia M."/>
            <person name="Cooper J."/>
            <person name="Damon W."/>
            <person name="Desjardin D."/>
            <person name="Finy P."/>
            <person name="Geml J."/>
            <person name="Haridas S."/>
            <person name="Hughes K."/>
            <person name="Justo A."/>
            <person name="Karasinski D."/>
            <person name="Kautmanova I."/>
            <person name="Kiss B."/>
            <person name="Kocsube S."/>
            <person name="Kotiranta H."/>
            <person name="LaButti K.M."/>
            <person name="Lechner B.E."/>
            <person name="Liimatainen K."/>
            <person name="Lipzen A."/>
            <person name="Lukacs Z."/>
            <person name="Mihaltcheva S."/>
            <person name="Morgado L.N."/>
            <person name="Niskanen T."/>
            <person name="Noordeloos M.E."/>
            <person name="Ohm R.A."/>
            <person name="Ortiz-Santana B."/>
            <person name="Ovrebo C."/>
            <person name="Racz N."/>
            <person name="Riley R."/>
            <person name="Savchenko A."/>
            <person name="Shiryaev A."/>
            <person name="Soop K."/>
            <person name="Spirin V."/>
            <person name="Szebenyi C."/>
            <person name="Tomsovsky M."/>
            <person name="Tulloss R.E."/>
            <person name="Uehling J."/>
            <person name="Grigoriev I.V."/>
            <person name="Vagvolgyi C."/>
            <person name="Papp T."/>
            <person name="Martin F.M."/>
            <person name="Miettinen O."/>
            <person name="Hibbett D.S."/>
            <person name="Nagy L.G."/>
        </authorList>
    </citation>
    <scope>NUCLEOTIDE SEQUENCE [LARGE SCALE GENOMIC DNA]</scope>
    <source>
        <strain evidence="2 3">CBS 962.96</strain>
    </source>
</reference>
<evidence type="ECO:0000313" key="3">
    <source>
        <dbReference type="Proteomes" id="UP000297245"/>
    </source>
</evidence>
<protein>
    <submittedName>
        <fullName evidence="2">Uncharacterized protein</fullName>
    </submittedName>
</protein>
<name>A0A4S8MEI9_DENBC</name>
<evidence type="ECO:0000256" key="1">
    <source>
        <dbReference type="SAM" id="MobiDB-lite"/>
    </source>
</evidence>
<dbReference type="Proteomes" id="UP000297245">
    <property type="component" value="Unassembled WGS sequence"/>
</dbReference>
<feature type="region of interest" description="Disordered" evidence="1">
    <location>
        <begin position="1"/>
        <end position="57"/>
    </location>
</feature>
<gene>
    <name evidence="2" type="ORF">K435DRAFT_854252</name>
</gene>
<keyword evidence="3" id="KW-1185">Reference proteome</keyword>